<evidence type="ECO:0000313" key="2">
    <source>
        <dbReference type="EMBL" id="RHZ62894.1"/>
    </source>
</evidence>
<feature type="region of interest" description="Disordered" evidence="1">
    <location>
        <begin position="272"/>
        <end position="296"/>
    </location>
</feature>
<organism evidence="2 3">
    <name type="scientific">Diversispora epigaea</name>
    <dbReference type="NCBI Taxonomy" id="1348612"/>
    <lineage>
        <taxon>Eukaryota</taxon>
        <taxon>Fungi</taxon>
        <taxon>Fungi incertae sedis</taxon>
        <taxon>Mucoromycota</taxon>
        <taxon>Glomeromycotina</taxon>
        <taxon>Glomeromycetes</taxon>
        <taxon>Diversisporales</taxon>
        <taxon>Diversisporaceae</taxon>
        <taxon>Diversispora</taxon>
    </lineage>
</organism>
<dbReference type="AlphaFoldDB" id="A0A397HNJ0"/>
<feature type="region of interest" description="Disordered" evidence="1">
    <location>
        <begin position="70"/>
        <end position="100"/>
    </location>
</feature>
<proteinExistence type="predicted"/>
<comment type="caution">
    <text evidence="2">The sequence shown here is derived from an EMBL/GenBank/DDBJ whole genome shotgun (WGS) entry which is preliminary data.</text>
</comment>
<accession>A0A397HNJ0</accession>
<reference evidence="2 3" key="1">
    <citation type="submission" date="2018-08" db="EMBL/GenBank/DDBJ databases">
        <title>Genome and evolution of the arbuscular mycorrhizal fungus Diversispora epigaea (formerly Glomus versiforme) and its bacterial endosymbionts.</title>
        <authorList>
            <person name="Sun X."/>
            <person name="Fei Z."/>
            <person name="Harrison M."/>
        </authorList>
    </citation>
    <scope>NUCLEOTIDE SEQUENCE [LARGE SCALE GENOMIC DNA]</scope>
    <source>
        <strain evidence="2 3">IT104</strain>
    </source>
</reference>
<evidence type="ECO:0000256" key="1">
    <source>
        <dbReference type="SAM" id="MobiDB-lite"/>
    </source>
</evidence>
<dbReference type="Proteomes" id="UP000266861">
    <property type="component" value="Unassembled WGS sequence"/>
</dbReference>
<feature type="compositionally biased region" description="Low complexity" evidence="1">
    <location>
        <begin position="70"/>
        <end position="79"/>
    </location>
</feature>
<name>A0A397HNJ0_9GLOM</name>
<keyword evidence="3" id="KW-1185">Reference proteome</keyword>
<dbReference type="EMBL" id="PQFF01000305">
    <property type="protein sequence ID" value="RHZ62894.1"/>
    <property type="molecule type" value="Genomic_DNA"/>
</dbReference>
<dbReference type="OrthoDB" id="2408226at2759"/>
<evidence type="ECO:0000313" key="3">
    <source>
        <dbReference type="Proteomes" id="UP000266861"/>
    </source>
</evidence>
<protein>
    <submittedName>
        <fullName evidence="2">Uncharacterized protein</fullName>
    </submittedName>
</protein>
<gene>
    <name evidence="2" type="ORF">Glove_334g68</name>
</gene>
<sequence length="296" mass="33731">MFLPVNKTATLTKQSFFQRKQTSVSHGRLLSLPFEMVYEQSSSKIVLVATSPAATSPAAATLPAAISSVTAAETTTSRPTSKRRRTEVGSVGQHSDDDAPITHKQVSHIIEYLDKINNRQIKIERDTSEECWKEAKCERNMTKFMMRVLSKFVGEIAKKSIKEKIYPNYTILKAAAARYCDKNYPELFGNWSEKKWSLYYDSKIQTESSEPKRLWADLSKASSEQIAFAVSLCEFFLNPKNEDLKNDNKYLRIMTNKNNENMKNGKAFSLETFSSDDEIEEGKSELPSEQEEEEEE</sequence>